<evidence type="ECO:0000313" key="2">
    <source>
        <dbReference type="Proteomes" id="UP000186817"/>
    </source>
</evidence>
<keyword evidence="2" id="KW-1185">Reference proteome</keyword>
<name>A0A1Q9DFY6_SYMMI</name>
<protein>
    <submittedName>
        <fullName evidence="1">Uncharacterized protein</fullName>
    </submittedName>
</protein>
<dbReference type="AlphaFoldDB" id="A0A1Q9DFY6"/>
<proteinExistence type="predicted"/>
<evidence type="ECO:0000313" key="1">
    <source>
        <dbReference type="EMBL" id="OLP94107.1"/>
    </source>
</evidence>
<dbReference type="Proteomes" id="UP000186817">
    <property type="component" value="Unassembled WGS sequence"/>
</dbReference>
<accession>A0A1Q9DFY6</accession>
<reference evidence="1 2" key="1">
    <citation type="submission" date="2016-02" db="EMBL/GenBank/DDBJ databases">
        <title>Genome analysis of coral dinoflagellate symbionts highlights evolutionary adaptations to a symbiotic lifestyle.</title>
        <authorList>
            <person name="Aranda M."/>
            <person name="Li Y."/>
            <person name="Liew Y.J."/>
            <person name="Baumgarten S."/>
            <person name="Simakov O."/>
            <person name="Wilson M."/>
            <person name="Piel J."/>
            <person name="Ashoor H."/>
            <person name="Bougouffa S."/>
            <person name="Bajic V.B."/>
            <person name="Ryu T."/>
            <person name="Ravasi T."/>
            <person name="Bayer T."/>
            <person name="Micklem G."/>
            <person name="Kim H."/>
            <person name="Bhak J."/>
            <person name="Lajeunesse T.C."/>
            <person name="Voolstra C.R."/>
        </authorList>
    </citation>
    <scope>NUCLEOTIDE SEQUENCE [LARGE SCALE GENOMIC DNA]</scope>
    <source>
        <strain evidence="1 2">CCMP2467</strain>
    </source>
</reference>
<organism evidence="1 2">
    <name type="scientific">Symbiodinium microadriaticum</name>
    <name type="common">Dinoflagellate</name>
    <name type="synonym">Zooxanthella microadriatica</name>
    <dbReference type="NCBI Taxonomy" id="2951"/>
    <lineage>
        <taxon>Eukaryota</taxon>
        <taxon>Sar</taxon>
        <taxon>Alveolata</taxon>
        <taxon>Dinophyceae</taxon>
        <taxon>Suessiales</taxon>
        <taxon>Symbiodiniaceae</taxon>
        <taxon>Symbiodinium</taxon>
    </lineage>
</organism>
<sequence>MDGGAPIGHADGRVVHHIRLRGPLISHPGGKPMPNVFRYDALAATDSQLQVGGLSKFPVHQRGDCQAVVLFYLQQALYRMVRPLITGAALTEEANARACAAVSSFVVDVYH</sequence>
<gene>
    <name evidence="1" type="ORF">AK812_SmicGene23902</name>
</gene>
<comment type="caution">
    <text evidence="1">The sequence shown here is derived from an EMBL/GenBank/DDBJ whole genome shotgun (WGS) entry which is preliminary data.</text>
</comment>
<dbReference type="EMBL" id="LSRX01000556">
    <property type="protein sequence ID" value="OLP94107.1"/>
    <property type="molecule type" value="Genomic_DNA"/>
</dbReference>